<dbReference type="PRINTS" id="PR00154">
    <property type="entry name" value="AMPBINDING"/>
</dbReference>
<evidence type="ECO:0000256" key="2">
    <source>
        <dbReference type="ARBA" id="ARBA00004924"/>
    </source>
</evidence>
<dbReference type="Gene3D" id="3.30.559.30">
    <property type="entry name" value="Nonribosomal peptide synthetase, condensation domain"/>
    <property type="match status" value="1"/>
</dbReference>
<keyword evidence="4" id="KW-0597">Phosphoprotein</keyword>
<dbReference type="SUPFAM" id="SSF52777">
    <property type="entry name" value="CoA-dependent acyltransferases"/>
    <property type="match status" value="2"/>
</dbReference>
<dbReference type="GO" id="GO:0043041">
    <property type="term" value="P:amino acid activation for nonribosomal peptide biosynthetic process"/>
    <property type="evidence" value="ECO:0007669"/>
    <property type="project" value="TreeGrafter"/>
</dbReference>
<name>A0A5C4RG31_PHOLU</name>
<evidence type="ECO:0000256" key="4">
    <source>
        <dbReference type="ARBA" id="ARBA00022553"/>
    </source>
</evidence>
<dbReference type="InterPro" id="IPR020845">
    <property type="entry name" value="AMP-binding_CS"/>
</dbReference>
<dbReference type="SMART" id="SM00823">
    <property type="entry name" value="PKS_PP"/>
    <property type="match status" value="1"/>
</dbReference>
<sequence>MTEAELLKSIEAAGLKISVVEGNLKLEGATQAISPQLVATIRERKTELINYLNHRVSCFPLTALQQAYYRGRSPFFDGGGVANQVYHEIEGIWDLDRLQQALQRVIAEHSALRLRIVTDSAQYESDEVPQIIRHDLRSLSIQEQQRFREHQREQKSHLMLSPQESLLQVEVAILSDNNMVLYVNHDGMIVDGISMFLLFYHWQQHYRHDLEHVTYLPFSEHIAVRKEERQYSAYARSRDYWLQRIPTLAKAPELPLTNKLTKEPIRFHQRVVKLTPEQWQQLQSLILHHQLTPSAALMTAYAEILYVWGAGENFTLNVTVSERRPIHPQAFRTIGPFSDPMLAEVHLDHQRSFAERAIQMQSRLHNDIDHRYFSGIEVIQELTRHRGLSAARMPYTFNCTLGALESVNGNALEGFGHEIFTVSQTPQILLDAFIFEQENALIIRLDGIDTYFHPGFLDAFTAGLQRLLQLLCQPEAWQQQFFDLLPEDQRERRRQVNSTQATRDDRMLGDDFIEYGRHQPNNIAIYTLQRQISYGDLLNRVAEVVQWLKAQGVKCNELVGLIAKRSPEHIVGILAIILAGGAYLPIDADLPAERRNFMLRDGRVNVVLTNVDITTKLPQFDLRTHQHQQKFTLPPREMPFSADDLAYVLYTSGTTGNPKGVMVTHRNVTNVVADCQQRFTIQPQDRFFAISAFNFDLSVWDVFGALSAGAALVIPDADKATDVQHWAILCREMNVSIWNSVPAIVRMMYDYAGAMPSTVRLVMMSGDRIPPDLPAALMAKQPHIDLWSLGGPTETTIWNICHPISPQDCTRESIPYGHPNANNQCGIRNEQGIECPDWVPGEIYAGGMGITLGYWGDETRTTERYPIDPQTHERLFRTGDLGRYLPNGDIDILGRIDLQIKVNGHRIETSEVENLIAQFPEIRQVIIVASKSYKGDILVAHLVANETRLMPTEMRQRLSLRLPDYMIPSRLIWHTALPLNQNLKIDRNALSQLPIEENTVSTLIEHETKNQIESTLKTIWQDILAKGSIDIEQDFFTLGGNSLIAMRIITSVRKTFGVSMPLESIYQFNTVRKMAAQITDQKANV</sequence>
<dbReference type="AlphaFoldDB" id="A0A5C4RG31"/>
<dbReference type="PANTHER" id="PTHR45527">
    <property type="entry name" value="NONRIBOSOMAL PEPTIDE SYNTHETASE"/>
    <property type="match status" value="1"/>
</dbReference>
<dbReference type="InterPro" id="IPR009081">
    <property type="entry name" value="PP-bd_ACP"/>
</dbReference>
<dbReference type="Gene3D" id="3.40.50.980">
    <property type="match status" value="2"/>
</dbReference>
<reference evidence="7 8" key="1">
    <citation type="submission" date="2019-01" db="EMBL/GenBank/DDBJ databases">
        <title>Draft genome assembly of Photorhabdus luminescens subsp. sonorensis Caborca.</title>
        <authorList>
            <person name="Duong D.A."/>
            <person name="Espinosa-Artiles P."/>
            <person name="Orozco R.A."/>
            <person name="Molnar I."/>
            <person name="Stock P."/>
        </authorList>
    </citation>
    <scope>NUCLEOTIDE SEQUENCE [LARGE SCALE GENOMIC DNA]</scope>
    <source>
        <strain evidence="7 8">Caborca</strain>
    </source>
</reference>
<dbReference type="Gene3D" id="1.10.1200.10">
    <property type="entry name" value="ACP-like"/>
    <property type="match status" value="1"/>
</dbReference>
<gene>
    <name evidence="7" type="ORF">EP164_13885</name>
</gene>
<comment type="caution">
    <text evidence="7">The sequence shown here is derived from an EMBL/GenBank/DDBJ whole genome shotgun (WGS) entry which is preliminary data.</text>
</comment>
<dbReference type="Pfam" id="PF18563">
    <property type="entry name" value="TubC_N"/>
    <property type="match status" value="1"/>
</dbReference>
<dbReference type="InterPro" id="IPR010071">
    <property type="entry name" value="AA_adenyl_dom"/>
</dbReference>
<dbReference type="InterPro" id="IPR020459">
    <property type="entry name" value="AMP-binding"/>
</dbReference>
<dbReference type="Pfam" id="PF00501">
    <property type="entry name" value="AMP-binding"/>
    <property type="match status" value="1"/>
</dbReference>
<evidence type="ECO:0000256" key="1">
    <source>
        <dbReference type="ARBA" id="ARBA00001957"/>
    </source>
</evidence>
<dbReference type="EMBL" id="SBIJ01000024">
    <property type="protein sequence ID" value="TNH42946.1"/>
    <property type="molecule type" value="Genomic_DNA"/>
</dbReference>
<dbReference type="SUPFAM" id="SSF56801">
    <property type="entry name" value="Acetyl-CoA synthetase-like"/>
    <property type="match status" value="1"/>
</dbReference>
<dbReference type="Gene3D" id="1.10.10.1830">
    <property type="entry name" value="Non-ribosomal peptide synthase, adenylation domain"/>
    <property type="match status" value="1"/>
</dbReference>
<comment type="pathway">
    <text evidence="2">Siderophore biosynthesis.</text>
</comment>
<dbReference type="GO" id="GO:0044550">
    <property type="term" value="P:secondary metabolite biosynthetic process"/>
    <property type="evidence" value="ECO:0007669"/>
    <property type="project" value="TreeGrafter"/>
</dbReference>
<dbReference type="Gene3D" id="3.30.559.10">
    <property type="entry name" value="Chloramphenicol acetyltransferase-like domain"/>
    <property type="match status" value="1"/>
</dbReference>
<evidence type="ECO:0000256" key="5">
    <source>
        <dbReference type="ARBA" id="ARBA00022598"/>
    </source>
</evidence>
<dbReference type="Gene3D" id="2.30.38.10">
    <property type="entry name" value="Luciferase, Domain 3"/>
    <property type="match status" value="1"/>
</dbReference>
<dbReference type="NCBIfam" id="TIGR01733">
    <property type="entry name" value="AA-adenyl-dom"/>
    <property type="match status" value="1"/>
</dbReference>
<protein>
    <submittedName>
        <fullName evidence="7">Amino acid adenylation domain-containing protein</fullName>
    </submittedName>
</protein>
<dbReference type="InterPro" id="IPR025110">
    <property type="entry name" value="AMP-bd_C"/>
</dbReference>
<evidence type="ECO:0000313" key="8">
    <source>
        <dbReference type="Proteomes" id="UP000307592"/>
    </source>
</evidence>
<dbReference type="PROSITE" id="PS50075">
    <property type="entry name" value="CARRIER"/>
    <property type="match status" value="1"/>
</dbReference>
<keyword evidence="3" id="KW-0596">Phosphopantetheine</keyword>
<dbReference type="InterPro" id="IPR041464">
    <property type="entry name" value="TubC_N"/>
</dbReference>
<dbReference type="InterPro" id="IPR036736">
    <property type="entry name" value="ACP-like_sf"/>
</dbReference>
<dbReference type="Proteomes" id="UP000307592">
    <property type="component" value="Unassembled WGS sequence"/>
</dbReference>
<dbReference type="PROSITE" id="PS00012">
    <property type="entry name" value="PHOSPHOPANTETHEINE"/>
    <property type="match status" value="1"/>
</dbReference>
<dbReference type="InterPro" id="IPR020806">
    <property type="entry name" value="PKS_PP-bd"/>
</dbReference>
<dbReference type="InterPro" id="IPR044894">
    <property type="entry name" value="TubC_N_sf"/>
</dbReference>
<dbReference type="InterPro" id="IPR006162">
    <property type="entry name" value="Ppantetheine_attach_site"/>
</dbReference>
<dbReference type="InterPro" id="IPR000873">
    <property type="entry name" value="AMP-dep_synth/lig_dom"/>
</dbReference>
<dbReference type="GO" id="GO:0016874">
    <property type="term" value="F:ligase activity"/>
    <property type="evidence" value="ECO:0007669"/>
    <property type="project" value="UniProtKB-KW"/>
</dbReference>
<dbReference type="PANTHER" id="PTHR45527:SF10">
    <property type="entry name" value="PYOCHELIN SYNTHASE PCHF"/>
    <property type="match status" value="1"/>
</dbReference>
<dbReference type="InterPro" id="IPR001242">
    <property type="entry name" value="Condensation_dom"/>
</dbReference>
<dbReference type="SUPFAM" id="SSF47336">
    <property type="entry name" value="ACP-like"/>
    <property type="match status" value="1"/>
</dbReference>
<dbReference type="Pfam" id="PF13193">
    <property type="entry name" value="AMP-binding_C"/>
    <property type="match status" value="1"/>
</dbReference>
<keyword evidence="5" id="KW-0436">Ligase</keyword>
<dbReference type="GO" id="GO:0005737">
    <property type="term" value="C:cytoplasm"/>
    <property type="evidence" value="ECO:0007669"/>
    <property type="project" value="TreeGrafter"/>
</dbReference>
<dbReference type="InterPro" id="IPR023213">
    <property type="entry name" value="CAT-like_dom_sf"/>
</dbReference>
<evidence type="ECO:0000256" key="3">
    <source>
        <dbReference type="ARBA" id="ARBA00022450"/>
    </source>
</evidence>
<organism evidence="7 8">
    <name type="scientific">Photorhabdus luminescens subsp. sonorensis</name>
    <dbReference type="NCBI Taxonomy" id="1173677"/>
    <lineage>
        <taxon>Bacteria</taxon>
        <taxon>Pseudomonadati</taxon>
        <taxon>Pseudomonadota</taxon>
        <taxon>Gammaproteobacteria</taxon>
        <taxon>Enterobacterales</taxon>
        <taxon>Morganellaceae</taxon>
        <taxon>Photorhabdus</taxon>
    </lineage>
</organism>
<evidence type="ECO:0000313" key="7">
    <source>
        <dbReference type="EMBL" id="TNH42946.1"/>
    </source>
</evidence>
<dbReference type="Pfam" id="PF00550">
    <property type="entry name" value="PP-binding"/>
    <property type="match status" value="1"/>
</dbReference>
<evidence type="ECO:0000259" key="6">
    <source>
        <dbReference type="PROSITE" id="PS50075"/>
    </source>
</evidence>
<dbReference type="RefSeq" id="WP_139656123.1">
    <property type="nucleotide sequence ID" value="NZ_CAWOQH010000149.1"/>
</dbReference>
<accession>A0A5C4RG31</accession>
<dbReference type="FunFam" id="3.40.50.980:FF:000001">
    <property type="entry name" value="Non-ribosomal peptide synthetase"/>
    <property type="match status" value="1"/>
</dbReference>
<proteinExistence type="predicted"/>
<dbReference type="Gene3D" id="3.30.300.30">
    <property type="match status" value="1"/>
</dbReference>
<comment type="cofactor">
    <cofactor evidence="1">
        <name>pantetheine 4'-phosphate</name>
        <dbReference type="ChEBI" id="CHEBI:47942"/>
    </cofactor>
</comment>
<dbReference type="GO" id="GO:0031177">
    <property type="term" value="F:phosphopantetheine binding"/>
    <property type="evidence" value="ECO:0007669"/>
    <property type="project" value="InterPro"/>
</dbReference>
<feature type="domain" description="Carrier" evidence="6">
    <location>
        <begin position="1007"/>
        <end position="1082"/>
    </location>
</feature>
<dbReference type="PROSITE" id="PS00455">
    <property type="entry name" value="AMP_BINDING"/>
    <property type="match status" value="1"/>
</dbReference>
<dbReference type="Pfam" id="PF00668">
    <property type="entry name" value="Condensation"/>
    <property type="match status" value="1"/>
</dbReference>
<dbReference type="InterPro" id="IPR045851">
    <property type="entry name" value="AMP-bd_C_sf"/>
</dbReference>